<reference evidence="3" key="1">
    <citation type="submission" date="2017-03" db="EMBL/GenBank/DDBJ databases">
        <authorList>
            <person name="Rodrigo-Torres L."/>
            <person name="Arahal R.D."/>
            <person name="Lucena T."/>
        </authorList>
    </citation>
    <scope>NUCLEOTIDE SEQUENCE [LARGE SCALE GENOMIC DNA]</scope>
    <source>
        <strain evidence="3">CECT 8370</strain>
    </source>
</reference>
<keyword evidence="1" id="KW-0472">Membrane</keyword>
<evidence type="ECO:0000313" key="3">
    <source>
        <dbReference type="Proteomes" id="UP000194012"/>
    </source>
</evidence>
<sequence length="73" mass="8053">MDIIITGILGALAVLGLQTEATPLWIDWLFVGFVVALVLARATLANDKWCADLRARLDAKCTLRPYRALMIPL</sequence>
<evidence type="ECO:0000256" key="1">
    <source>
        <dbReference type="SAM" id="Phobius"/>
    </source>
</evidence>
<proteinExistence type="predicted"/>
<evidence type="ECO:0000313" key="2">
    <source>
        <dbReference type="EMBL" id="SLN24235.1"/>
    </source>
</evidence>
<dbReference type="EMBL" id="FWFJ01000005">
    <property type="protein sequence ID" value="SLN24235.1"/>
    <property type="molecule type" value="Genomic_DNA"/>
</dbReference>
<feature type="transmembrane region" description="Helical" evidence="1">
    <location>
        <begin position="26"/>
        <end position="44"/>
    </location>
</feature>
<organism evidence="2 3">
    <name type="scientific">Roseovarius gaetbuli</name>
    <dbReference type="NCBI Taxonomy" id="1356575"/>
    <lineage>
        <taxon>Bacteria</taxon>
        <taxon>Pseudomonadati</taxon>
        <taxon>Pseudomonadota</taxon>
        <taxon>Alphaproteobacteria</taxon>
        <taxon>Rhodobacterales</taxon>
        <taxon>Roseobacteraceae</taxon>
        <taxon>Roseovarius</taxon>
    </lineage>
</organism>
<keyword evidence="1" id="KW-0812">Transmembrane</keyword>
<accession>A0A1X6YLD3</accession>
<gene>
    <name evidence="2" type="ORF">ROG8370_00870</name>
</gene>
<dbReference type="Proteomes" id="UP000194012">
    <property type="component" value="Unassembled WGS sequence"/>
</dbReference>
<dbReference type="AlphaFoldDB" id="A0A1X6YLD3"/>
<keyword evidence="1" id="KW-1133">Transmembrane helix</keyword>
<keyword evidence="3" id="KW-1185">Reference proteome</keyword>
<name>A0A1X6YLD3_9RHOB</name>
<dbReference type="RefSeq" id="WP_085825838.1">
    <property type="nucleotide sequence ID" value="NZ_FWFJ01000005.1"/>
</dbReference>
<protein>
    <submittedName>
        <fullName evidence="2">Uncharacterized protein</fullName>
    </submittedName>
</protein>